<comment type="cofactor">
    <cofactor evidence="1">
        <name>Mn(2+)</name>
        <dbReference type="ChEBI" id="CHEBI:29035"/>
    </cofactor>
</comment>
<evidence type="ECO:0000256" key="4">
    <source>
        <dbReference type="ARBA" id="ARBA00008661"/>
    </source>
</evidence>
<keyword evidence="11 13" id="KW-0472">Membrane</keyword>
<comment type="pathway">
    <text evidence="3">Protein modification; protein glycosylation.</text>
</comment>
<dbReference type="OrthoDB" id="1158011at2759"/>
<evidence type="ECO:0000256" key="11">
    <source>
        <dbReference type="ARBA" id="ARBA00023136"/>
    </source>
</evidence>
<keyword evidence="5" id="KW-0328">Glycosyltransferase</keyword>
<evidence type="ECO:0000256" key="3">
    <source>
        <dbReference type="ARBA" id="ARBA00004922"/>
    </source>
</evidence>
<evidence type="ECO:0000256" key="2">
    <source>
        <dbReference type="ARBA" id="ARBA00004323"/>
    </source>
</evidence>
<evidence type="ECO:0000256" key="5">
    <source>
        <dbReference type="ARBA" id="ARBA00022676"/>
    </source>
</evidence>
<dbReference type="GO" id="GO:0000139">
    <property type="term" value="C:Golgi membrane"/>
    <property type="evidence" value="ECO:0007669"/>
    <property type="project" value="UniProtKB-SubCell"/>
</dbReference>
<keyword evidence="15" id="KW-1185">Reference proteome</keyword>
<name>A0A5N6N9H4_9ASTR</name>
<proteinExistence type="inferred from homology"/>
<evidence type="ECO:0000313" key="14">
    <source>
        <dbReference type="EMBL" id="KAD4584526.1"/>
    </source>
</evidence>
<keyword evidence="6" id="KW-0808">Transferase</keyword>
<comment type="subcellular location">
    <subcellularLocation>
        <location evidence="2">Golgi apparatus membrane</location>
        <topology evidence="2">Single-pass type II membrane protein</topology>
    </subcellularLocation>
</comment>
<evidence type="ECO:0000256" key="6">
    <source>
        <dbReference type="ARBA" id="ARBA00022679"/>
    </source>
</evidence>
<evidence type="ECO:0000256" key="9">
    <source>
        <dbReference type="ARBA" id="ARBA00022989"/>
    </source>
</evidence>
<comment type="similarity">
    <text evidence="4">Belongs to the glycosyltransferase 31 family.</text>
</comment>
<accession>A0A5N6N9H4</accession>
<evidence type="ECO:0000256" key="10">
    <source>
        <dbReference type="ARBA" id="ARBA00023034"/>
    </source>
</evidence>
<keyword evidence="10" id="KW-0333">Golgi apparatus</keyword>
<dbReference type="EMBL" id="SZYD01000012">
    <property type="protein sequence ID" value="KAD4584526.1"/>
    <property type="molecule type" value="Genomic_DNA"/>
</dbReference>
<gene>
    <name evidence="14" type="ORF">E3N88_22127</name>
</gene>
<dbReference type="Pfam" id="PF01762">
    <property type="entry name" value="Galactosyl_T"/>
    <property type="match status" value="1"/>
</dbReference>
<evidence type="ECO:0000256" key="7">
    <source>
        <dbReference type="ARBA" id="ARBA00022692"/>
    </source>
</evidence>
<evidence type="ECO:0000256" key="1">
    <source>
        <dbReference type="ARBA" id="ARBA00001936"/>
    </source>
</evidence>
<keyword evidence="8" id="KW-0735">Signal-anchor</keyword>
<dbReference type="Proteomes" id="UP000326396">
    <property type="component" value="Linkage Group LG2"/>
</dbReference>
<sequence length="158" mass="17879">MIIGDNGSYFDSTQYSGIMATVVCFVQVCYTITCGISVMFEDECFKGSFSLDLDIDVEDEVHKDFLRANHIVRYHELSFKTWFYFSTVAARWDADLYIKVDDDFLRQEPGTSEEIQETVCTRFKAGLTASWDSSNGESKLVVLCLPFMNIGIVGIPSN</sequence>
<comment type="caution">
    <text evidence="14">The sequence shown here is derived from an EMBL/GenBank/DDBJ whole genome shotgun (WGS) entry which is preliminary data.</text>
</comment>
<protein>
    <submittedName>
        <fullName evidence="14">Uncharacterized protein</fullName>
    </submittedName>
</protein>
<evidence type="ECO:0000256" key="13">
    <source>
        <dbReference type="SAM" id="Phobius"/>
    </source>
</evidence>
<evidence type="ECO:0000313" key="15">
    <source>
        <dbReference type="Proteomes" id="UP000326396"/>
    </source>
</evidence>
<dbReference type="AlphaFoldDB" id="A0A5N6N9H4"/>
<keyword evidence="12" id="KW-0464">Manganese</keyword>
<organism evidence="14 15">
    <name type="scientific">Mikania micrantha</name>
    <name type="common">bitter vine</name>
    <dbReference type="NCBI Taxonomy" id="192012"/>
    <lineage>
        <taxon>Eukaryota</taxon>
        <taxon>Viridiplantae</taxon>
        <taxon>Streptophyta</taxon>
        <taxon>Embryophyta</taxon>
        <taxon>Tracheophyta</taxon>
        <taxon>Spermatophyta</taxon>
        <taxon>Magnoliopsida</taxon>
        <taxon>eudicotyledons</taxon>
        <taxon>Gunneridae</taxon>
        <taxon>Pentapetalae</taxon>
        <taxon>asterids</taxon>
        <taxon>campanulids</taxon>
        <taxon>Asterales</taxon>
        <taxon>Asteraceae</taxon>
        <taxon>Asteroideae</taxon>
        <taxon>Heliantheae alliance</taxon>
        <taxon>Eupatorieae</taxon>
        <taxon>Mikania</taxon>
    </lineage>
</organism>
<keyword evidence="9 13" id="KW-1133">Transmembrane helix</keyword>
<evidence type="ECO:0000256" key="12">
    <source>
        <dbReference type="ARBA" id="ARBA00023211"/>
    </source>
</evidence>
<keyword evidence="7 13" id="KW-0812">Transmembrane</keyword>
<evidence type="ECO:0000256" key="8">
    <source>
        <dbReference type="ARBA" id="ARBA00022968"/>
    </source>
</evidence>
<reference evidence="14 15" key="1">
    <citation type="submission" date="2019-05" db="EMBL/GenBank/DDBJ databases">
        <title>Mikania micrantha, genome provides insights into the molecular mechanism of rapid growth.</title>
        <authorList>
            <person name="Liu B."/>
        </authorList>
    </citation>
    <scope>NUCLEOTIDE SEQUENCE [LARGE SCALE GENOMIC DNA]</scope>
    <source>
        <strain evidence="14">NLD-2019</strain>
        <tissue evidence="14">Leaf</tissue>
    </source>
</reference>
<dbReference type="UniPathway" id="UPA00378"/>
<dbReference type="GO" id="GO:0016758">
    <property type="term" value="F:hexosyltransferase activity"/>
    <property type="evidence" value="ECO:0007669"/>
    <property type="project" value="InterPro"/>
</dbReference>
<feature type="transmembrane region" description="Helical" evidence="13">
    <location>
        <begin position="18"/>
        <end position="40"/>
    </location>
</feature>
<dbReference type="InterPro" id="IPR002659">
    <property type="entry name" value="Glyco_trans_31"/>
</dbReference>